<organism evidence="1 2">
    <name type="scientific">Cuscuta europaea</name>
    <name type="common">European dodder</name>
    <dbReference type="NCBI Taxonomy" id="41803"/>
    <lineage>
        <taxon>Eukaryota</taxon>
        <taxon>Viridiplantae</taxon>
        <taxon>Streptophyta</taxon>
        <taxon>Embryophyta</taxon>
        <taxon>Tracheophyta</taxon>
        <taxon>Spermatophyta</taxon>
        <taxon>Magnoliopsida</taxon>
        <taxon>eudicotyledons</taxon>
        <taxon>Gunneridae</taxon>
        <taxon>Pentapetalae</taxon>
        <taxon>asterids</taxon>
        <taxon>lamiids</taxon>
        <taxon>Solanales</taxon>
        <taxon>Convolvulaceae</taxon>
        <taxon>Cuscuteae</taxon>
        <taxon>Cuscuta</taxon>
        <taxon>Cuscuta subgen. Cuscuta</taxon>
    </lineage>
</organism>
<accession>A0A9P1E673</accession>
<reference evidence="1" key="1">
    <citation type="submission" date="2022-07" db="EMBL/GenBank/DDBJ databases">
        <authorList>
            <person name="Macas J."/>
            <person name="Novak P."/>
            <person name="Neumann P."/>
        </authorList>
    </citation>
    <scope>NUCLEOTIDE SEQUENCE</scope>
</reference>
<dbReference type="EMBL" id="CAMAPE010000014">
    <property type="protein sequence ID" value="CAH9081594.1"/>
    <property type="molecule type" value="Genomic_DNA"/>
</dbReference>
<dbReference type="AlphaFoldDB" id="A0A9P1E673"/>
<evidence type="ECO:0000313" key="2">
    <source>
        <dbReference type="Proteomes" id="UP001152484"/>
    </source>
</evidence>
<keyword evidence="2" id="KW-1185">Reference proteome</keyword>
<dbReference type="OrthoDB" id="1837743at2759"/>
<comment type="caution">
    <text evidence="1">The sequence shown here is derived from an EMBL/GenBank/DDBJ whole genome shotgun (WGS) entry which is preliminary data.</text>
</comment>
<name>A0A9P1E673_CUSEU</name>
<gene>
    <name evidence="1" type="ORF">CEURO_LOCUS7961</name>
</gene>
<proteinExistence type="predicted"/>
<evidence type="ECO:0000313" key="1">
    <source>
        <dbReference type="EMBL" id="CAH9081594.1"/>
    </source>
</evidence>
<dbReference type="Proteomes" id="UP001152484">
    <property type="component" value="Unassembled WGS sequence"/>
</dbReference>
<sequence length="272" mass="29357">MVRKKSMTVEPVTVRNTRSRFSLLPNIDVEFPVLPGNGVKKPGAGFAETGGNHGSGAAELARSTSRFAVLEGMEDEFLELGGAVNGRSAATSLVANLTQEVTKAQLPKAHDIVAVNNNLRNQDNLAGSSSQVTFAEHENDLPEKNLTSKPAKVTVKNVNYGEKSKTNAVDNAIAKQADTVNGGPLEKEQKTNGDAVVIQKPWSSLFKDNRNPSNGLKLRYIPPKGTSLDFTDRILPTMVDMWGFCLVGFFTGKFPGLKAIYDLKNTWGLVAL</sequence>
<protein>
    <submittedName>
        <fullName evidence="1">Uncharacterized protein</fullName>
    </submittedName>
</protein>